<dbReference type="GeneID" id="64408125"/>
<organism evidence="1 2">
    <name type="scientific">Arachnia propionica</name>
    <dbReference type="NCBI Taxonomy" id="1750"/>
    <lineage>
        <taxon>Bacteria</taxon>
        <taxon>Bacillati</taxon>
        <taxon>Actinomycetota</taxon>
        <taxon>Actinomycetes</taxon>
        <taxon>Propionibacteriales</taxon>
        <taxon>Propionibacteriaceae</taxon>
        <taxon>Arachnia</taxon>
    </lineage>
</organism>
<dbReference type="SUPFAM" id="SSF51735">
    <property type="entry name" value="NAD(P)-binding Rossmann-fold domains"/>
    <property type="match status" value="1"/>
</dbReference>
<evidence type="ECO:0000313" key="1">
    <source>
        <dbReference type="EMBL" id="VEH71384.1"/>
    </source>
</evidence>
<dbReference type="RefSeq" id="WP_061787656.1">
    <property type="nucleotide sequence ID" value="NZ_CP072386.1"/>
</dbReference>
<dbReference type="Proteomes" id="UP000273044">
    <property type="component" value="Chromosome"/>
</dbReference>
<dbReference type="InterPro" id="IPR036291">
    <property type="entry name" value="NAD(P)-bd_dom_sf"/>
</dbReference>
<dbReference type="AlphaFoldDB" id="A0A3S5ESV8"/>
<dbReference type="Gene3D" id="3.40.50.720">
    <property type="entry name" value="NAD(P)-binding Rossmann-like Domain"/>
    <property type="match status" value="1"/>
</dbReference>
<gene>
    <name evidence="1" type="ORF">NCTC12967_02704</name>
</gene>
<reference evidence="1 2" key="1">
    <citation type="submission" date="2018-12" db="EMBL/GenBank/DDBJ databases">
        <authorList>
            <consortium name="Pathogen Informatics"/>
        </authorList>
    </citation>
    <scope>NUCLEOTIDE SEQUENCE [LARGE SCALE GENOMIC DNA]</scope>
    <source>
        <strain evidence="1 2">NCTC12967</strain>
    </source>
</reference>
<sequence length="309" mass="31945">MKIAVLGSSGEIGGKVVEELLSDGVDVRRGLRTGAGAPHFDISDRTGATRLIAWADVVVDATPSWVCNPVVTRALEHVPVVSTGHVAIAGQALHVSCAGALPGVLTGVPLLLPRRDRKVVSRTMISAPLSRSAARDMLQGARRGPGAVIRRDVRMPLLDAEVDLVGYADTDTALIDGRFAHPVEWWSAWAGRRFRDALFSAVGMDPDQAASVLSAAAGNGVVPGCEVLAHATDGIDEVGVRVASMTTLCAAMAVSCVKVLGGLGTAGMTALPQQLTALDLLLRTGTAVGQVIETAGGVITRAPDEEGEL</sequence>
<keyword evidence="2" id="KW-1185">Reference proteome</keyword>
<protein>
    <submittedName>
        <fullName evidence="1">Uncharacterized protein</fullName>
    </submittedName>
</protein>
<accession>A0A3S5ESV8</accession>
<proteinExistence type="predicted"/>
<evidence type="ECO:0000313" key="2">
    <source>
        <dbReference type="Proteomes" id="UP000273044"/>
    </source>
</evidence>
<dbReference type="EMBL" id="LR134406">
    <property type="protein sequence ID" value="VEH71384.1"/>
    <property type="molecule type" value="Genomic_DNA"/>
</dbReference>
<name>A0A3S5ESV8_9ACTN</name>